<dbReference type="EMBL" id="JH603168">
    <property type="protein sequence ID" value="EIC23048.1"/>
    <property type="molecule type" value="Genomic_DNA"/>
</dbReference>
<feature type="transmembrane region" description="Helical" evidence="1">
    <location>
        <begin position="66"/>
        <end position="84"/>
    </location>
</feature>
<dbReference type="HOGENOM" id="CLU_2010751_0_0_6"/>
<evidence type="ECO:0008006" key="4">
    <source>
        <dbReference type="Google" id="ProtNLM"/>
    </source>
</evidence>
<dbReference type="RefSeq" id="WP_009147133.1">
    <property type="nucleotide sequence ID" value="NZ_CP121471.1"/>
</dbReference>
<reference evidence="2 3" key="2">
    <citation type="submission" date="2011-11" db="EMBL/GenBank/DDBJ databases">
        <authorList>
            <consortium name="US DOE Joint Genome Institute"/>
            <person name="Lucas S."/>
            <person name="Han J."/>
            <person name="Lapidus A."/>
            <person name="Cheng J.-F."/>
            <person name="Goodwin L."/>
            <person name="Pitluck S."/>
            <person name="Peters L."/>
            <person name="Ovchinnikova G."/>
            <person name="Zhang X."/>
            <person name="Detter J.C."/>
            <person name="Han C."/>
            <person name="Tapia R."/>
            <person name="Land M."/>
            <person name="Hauser L."/>
            <person name="Kyrpides N."/>
            <person name="Ivanova N."/>
            <person name="Pagani I."/>
            <person name="Vogl K."/>
            <person name="Liu Z."/>
            <person name="Overmann J."/>
            <person name="Frigaard N.-U."/>
            <person name="Bryant D."/>
            <person name="Woyke T."/>
        </authorList>
    </citation>
    <scope>NUCLEOTIDE SEQUENCE [LARGE SCALE GENOMIC DNA]</scope>
    <source>
        <strain evidence="2 3">970</strain>
    </source>
</reference>
<evidence type="ECO:0000313" key="3">
    <source>
        <dbReference type="Proteomes" id="UP000002964"/>
    </source>
</evidence>
<dbReference type="eggNOG" id="ENOG50332PR">
    <property type="taxonomic scope" value="Bacteria"/>
</dbReference>
<feature type="transmembrane region" description="Helical" evidence="1">
    <location>
        <begin position="41"/>
        <end position="59"/>
    </location>
</feature>
<name>H8YX72_9GAMM</name>
<reference evidence="3" key="1">
    <citation type="submission" date="2011-06" db="EMBL/GenBank/DDBJ databases">
        <authorList>
            <consortium name="US DOE Joint Genome Institute (JGI-PGF)"/>
            <person name="Lucas S."/>
            <person name="Han J."/>
            <person name="Lapidus A."/>
            <person name="Cheng J.-F."/>
            <person name="Goodwin L."/>
            <person name="Pitluck S."/>
            <person name="Peters L."/>
            <person name="Land M.L."/>
            <person name="Hauser L."/>
            <person name="Vogl K."/>
            <person name="Liu Z."/>
            <person name="Overmann J."/>
            <person name="Frigaard N.-U."/>
            <person name="Bryant D.A."/>
            <person name="Woyke T.J."/>
        </authorList>
    </citation>
    <scope>NUCLEOTIDE SEQUENCE [LARGE SCALE GENOMIC DNA]</scope>
    <source>
        <strain evidence="3">970</strain>
    </source>
</reference>
<proteinExistence type="predicted"/>
<gene>
    <name evidence="2" type="ORF">Thi970DRAFT_00699</name>
</gene>
<dbReference type="STRING" id="631362.Thi970DRAFT_00699"/>
<keyword evidence="3" id="KW-1185">Reference proteome</keyword>
<keyword evidence="1" id="KW-0812">Transmembrane</keyword>
<keyword evidence="1" id="KW-0472">Membrane</keyword>
<dbReference type="OrthoDB" id="7597043at2"/>
<accession>H8YX72</accession>
<keyword evidence="1" id="KW-1133">Transmembrane helix</keyword>
<sequence length="128" mass="14401">MKTFDVYKHPTRGHEAVKRGFCWPAFFFSWIWAFIKKLWGMGFAFIGIMLVLVTIETAFEQGGSDGGVGVMLLLELGVFFWFGSKGNDWRNNNLRKRGYDHVQTIEAETPDAAIASAAKSSVTIMRDG</sequence>
<protein>
    <recommendedName>
        <fullName evidence="4">DUF2628 domain-containing protein</fullName>
    </recommendedName>
</protein>
<evidence type="ECO:0000256" key="1">
    <source>
        <dbReference type="SAM" id="Phobius"/>
    </source>
</evidence>
<organism evidence="2 3">
    <name type="scientific">Thiorhodovibrio frisius</name>
    <dbReference type="NCBI Taxonomy" id="631362"/>
    <lineage>
        <taxon>Bacteria</taxon>
        <taxon>Pseudomonadati</taxon>
        <taxon>Pseudomonadota</taxon>
        <taxon>Gammaproteobacteria</taxon>
        <taxon>Chromatiales</taxon>
        <taxon>Chromatiaceae</taxon>
        <taxon>Thiorhodovibrio</taxon>
    </lineage>
</organism>
<evidence type="ECO:0000313" key="2">
    <source>
        <dbReference type="EMBL" id="EIC23048.1"/>
    </source>
</evidence>
<dbReference type="Proteomes" id="UP000002964">
    <property type="component" value="Unassembled WGS sequence"/>
</dbReference>
<dbReference type="InterPro" id="IPR024399">
    <property type="entry name" value="DUF2628"/>
</dbReference>
<dbReference type="Pfam" id="PF10947">
    <property type="entry name" value="DUF2628"/>
    <property type="match status" value="1"/>
</dbReference>
<dbReference type="AlphaFoldDB" id="H8YX72"/>